<proteinExistence type="inferred from homology"/>
<feature type="domain" description="Leucine-binding protein" evidence="4">
    <location>
        <begin position="45"/>
        <end position="392"/>
    </location>
</feature>
<feature type="chain" id="PRO_5038597731" evidence="3">
    <location>
        <begin position="22"/>
        <end position="410"/>
    </location>
</feature>
<dbReference type="AlphaFoldDB" id="A0A0S4QYH7"/>
<dbReference type="CDD" id="cd06341">
    <property type="entry name" value="PBP1_ABC_ligand_binding-like"/>
    <property type="match status" value="1"/>
</dbReference>
<protein>
    <submittedName>
        <fullName evidence="5">ABC-type branched-chain amino acid transport system, substrate-binding protein</fullName>
    </submittedName>
</protein>
<name>A0A0S4QYH7_9ACTN</name>
<accession>A0A0S4QYH7</accession>
<dbReference type="Proteomes" id="UP000198802">
    <property type="component" value="Unassembled WGS sequence"/>
</dbReference>
<feature type="signal peptide" evidence="3">
    <location>
        <begin position="1"/>
        <end position="21"/>
    </location>
</feature>
<organism evidence="5 6">
    <name type="scientific">Parafrankia irregularis</name>
    <dbReference type="NCBI Taxonomy" id="795642"/>
    <lineage>
        <taxon>Bacteria</taxon>
        <taxon>Bacillati</taxon>
        <taxon>Actinomycetota</taxon>
        <taxon>Actinomycetes</taxon>
        <taxon>Frankiales</taxon>
        <taxon>Frankiaceae</taxon>
        <taxon>Parafrankia</taxon>
    </lineage>
</organism>
<keyword evidence="2 3" id="KW-0732">Signal</keyword>
<dbReference type="PANTHER" id="PTHR47235:SF1">
    <property type="entry name" value="BLR6548 PROTEIN"/>
    <property type="match status" value="1"/>
</dbReference>
<dbReference type="PANTHER" id="PTHR47235">
    <property type="entry name" value="BLR6548 PROTEIN"/>
    <property type="match status" value="1"/>
</dbReference>
<dbReference type="PROSITE" id="PS51257">
    <property type="entry name" value="PROKAR_LIPOPROTEIN"/>
    <property type="match status" value="1"/>
</dbReference>
<sequence>MSRVRRIGGAAVVSVLLVALAACTGQPRGQVDASSCASPGVTDSEVRVGVVYTDSGALSAPFAPARAGFEARLAVENEKGGVNGRRIVYQPRDDGGSTAGNLAVSRDLVANYGAFAILQSSATTSGAAKYLADEKIPVIGISAEEVWSSYRNMFAFAYLASKGLPVDTFGRFVKEHGGTRAMVIGTSTRLTGSDLNSHMVKSLRGTGVQIDEANPVVEFLPGVTSAARLAQRMVDQKIDTVVSGGAAADIAEVVSAARNAGVRLKVVLTATAPDAALLEQYGQVLAGLVFFEPFTPFESENPGLDAYHKAMARHAPEISDPNQTVALAAYINADMLIRGLQEAGPCPTRQGFIDRLRQVHDYTAGGLVPTTDFEADFGQLRACYAFVRVAADAKHFEVIDPNYCGTRLSG</sequence>
<dbReference type="EMBL" id="FAOZ01000042">
    <property type="protein sequence ID" value="CUU60547.1"/>
    <property type="molecule type" value="Genomic_DNA"/>
</dbReference>
<dbReference type="RefSeq" id="WP_091285644.1">
    <property type="nucleotide sequence ID" value="NZ_FAOZ01000042.1"/>
</dbReference>
<evidence type="ECO:0000313" key="5">
    <source>
        <dbReference type="EMBL" id="CUU60547.1"/>
    </source>
</evidence>
<evidence type="ECO:0000256" key="3">
    <source>
        <dbReference type="SAM" id="SignalP"/>
    </source>
</evidence>
<dbReference type="Gene3D" id="3.40.50.2300">
    <property type="match status" value="2"/>
</dbReference>
<evidence type="ECO:0000256" key="2">
    <source>
        <dbReference type="ARBA" id="ARBA00022729"/>
    </source>
</evidence>
<dbReference type="InterPro" id="IPR028081">
    <property type="entry name" value="Leu-bd"/>
</dbReference>
<dbReference type="Pfam" id="PF13458">
    <property type="entry name" value="Peripla_BP_6"/>
    <property type="match status" value="1"/>
</dbReference>
<keyword evidence="6" id="KW-1185">Reference proteome</keyword>
<evidence type="ECO:0000256" key="1">
    <source>
        <dbReference type="ARBA" id="ARBA00010062"/>
    </source>
</evidence>
<dbReference type="SUPFAM" id="SSF53822">
    <property type="entry name" value="Periplasmic binding protein-like I"/>
    <property type="match status" value="1"/>
</dbReference>
<evidence type="ECO:0000313" key="6">
    <source>
        <dbReference type="Proteomes" id="UP000198802"/>
    </source>
</evidence>
<comment type="similarity">
    <text evidence="1">Belongs to the leucine-binding protein family.</text>
</comment>
<evidence type="ECO:0000259" key="4">
    <source>
        <dbReference type="Pfam" id="PF13458"/>
    </source>
</evidence>
<gene>
    <name evidence="5" type="ORF">Ga0074812_14225</name>
</gene>
<reference evidence="6" key="1">
    <citation type="submission" date="2015-11" db="EMBL/GenBank/DDBJ databases">
        <authorList>
            <person name="Varghese N."/>
        </authorList>
    </citation>
    <scope>NUCLEOTIDE SEQUENCE [LARGE SCALE GENOMIC DNA]</scope>
    <source>
        <strain evidence="6">DSM 45899</strain>
    </source>
</reference>
<dbReference type="InterPro" id="IPR028082">
    <property type="entry name" value="Peripla_BP_I"/>
</dbReference>